<feature type="region of interest" description="Disordered" evidence="4">
    <location>
        <begin position="1767"/>
        <end position="1802"/>
    </location>
</feature>
<feature type="domain" description="Chorein N-terminal" evidence="5">
    <location>
        <begin position="1"/>
        <end position="903"/>
    </location>
</feature>
<evidence type="ECO:0000313" key="9">
    <source>
        <dbReference type="EMBL" id="RKP11100.1"/>
    </source>
</evidence>
<feature type="region of interest" description="Disordered" evidence="4">
    <location>
        <begin position="440"/>
        <end position="461"/>
    </location>
</feature>
<dbReference type="STRING" id="78915.A0A4P9Y029"/>
<dbReference type="Pfam" id="PF12624">
    <property type="entry name" value="VPS13_N"/>
    <property type="match status" value="1"/>
</dbReference>
<evidence type="ECO:0000256" key="4">
    <source>
        <dbReference type="SAM" id="MobiDB-lite"/>
    </source>
</evidence>
<comment type="similarity">
    <text evidence="1">Belongs to the VPS13 family.</text>
</comment>
<feature type="compositionally biased region" description="Low complexity" evidence="4">
    <location>
        <begin position="440"/>
        <end position="453"/>
    </location>
</feature>
<feature type="compositionally biased region" description="Basic and acidic residues" evidence="4">
    <location>
        <begin position="865"/>
        <end position="880"/>
    </location>
</feature>
<feature type="region of interest" description="Disordered" evidence="4">
    <location>
        <begin position="844"/>
        <end position="946"/>
    </location>
</feature>
<dbReference type="GO" id="GO:0045053">
    <property type="term" value="P:protein retention in Golgi apparatus"/>
    <property type="evidence" value="ECO:0007669"/>
    <property type="project" value="TreeGrafter"/>
</dbReference>
<keyword evidence="3" id="KW-0445">Lipid transport</keyword>
<dbReference type="InterPro" id="IPR056748">
    <property type="entry name" value="VPS13-like_C"/>
</dbReference>
<evidence type="ECO:0000259" key="6">
    <source>
        <dbReference type="Pfam" id="PF25033"/>
    </source>
</evidence>
<feature type="compositionally biased region" description="Basic and acidic residues" evidence="4">
    <location>
        <begin position="929"/>
        <end position="938"/>
    </location>
</feature>
<feature type="compositionally biased region" description="Polar residues" evidence="4">
    <location>
        <begin position="891"/>
        <end position="904"/>
    </location>
</feature>
<evidence type="ECO:0000313" key="10">
    <source>
        <dbReference type="Proteomes" id="UP000271241"/>
    </source>
</evidence>
<feature type="region of interest" description="Disordered" evidence="4">
    <location>
        <begin position="1098"/>
        <end position="1134"/>
    </location>
</feature>
<accession>A0A4P9Y029</accession>
<feature type="compositionally biased region" description="Acidic residues" evidence="4">
    <location>
        <begin position="912"/>
        <end position="928"/>
    </location>
</feature>
<dbReference type="Proteomes" id="UP000271241">
    <property type="component" value="Unassembled WGS sequence"/>
</dbReference>
<evidence type="ECO:0000256" key="3">
    <source>
        <dbReference type="ARBA" id="ARBA00023055"/>
    </source>
</evidence>
<proteinExistence type="inferred from homology"/>
<gene>
    <name evidence="9" type="ORF">THASP1DRAFT_27134</name>
</gene>
<feature type="compositionally biased region" description="Polar residues" evidence="4">
    <location>
        <begin position="1769"/>
        <end position="1779"/>
    </location>
</feature>
<feature type="domain" description="Intermembrane lipid transfer protein VPS13-like C-terminal" evidence="8">
    <location>
        <begin position="3075"/>
        <end position="3170"/>
    </location>
</feature>
<feature type="domain" description="VPS13-like middle region" evidence="6">
    <location>
        <begin position="1230"/>
        <end position="1920"/>
    </location>
</feature>
<dbReference type="GO" id="GO:0007005">
    <property type="term" value="P:mitochondrion organization"/>
    <property type="evidence" value="ECO:0007669"/>
    <property type="project" value="TreeGrafter"/>
</dbReference>
<feature type="region of interest" description="Disordered" evidence="4">
    <location>
        <begin position="2513"/>
        <end position="2537"/>
    </location>
</feature>
<feature type="compositionally biased region" description="Low complexity" evidence="4">
    <location>
        <begin position="2518"/>
        <end position="2531"/>
    </location>
</feature>
<evidence type="ECO:0000259" key="5">
    <source>
        <dbReference type="Pfam" id="PF12624"/>
    </source>
</evidence>
<keyword evidence="10" id="KW-1185">Reference proteome</keyword>
<dbReference type="InterPro" id="IPR026854">
    <property type="entry name" value="VPS13_N"/>
</dbReference>
<dbReference type="PANTHER" id="PTHR16166:SF93">
    <property type="entry name" value="INTERMEMBRANE LIPID TRANSFER PROTEIN VPS13"/>
    <property type="match status" value="1"/>
</dbReference>
<dbReference type="InterPro" id="IPR026847">
    <property type="entry name" value="VPS13"/>
</dbReference>
<dbReference type="OrthoDB" id="428159at2759"/>
<protein>
    <submittedName>
        <fullName evidence="9">Vacuolar protein sorting-associated protein-like protein vps13</fullName>
    </submittedName>
</protein>
<evidence type="ECO:0000256" key="1">
    <source>
        <dbReference type="ARBA" id="ARBA00006545"/>
    </source>
</evidence>
<dbReference type="Pfam" id="PF25036">
    <property type="entry name" value="VPS13_VAB"/>
    <property type="match status" value="1"/>
</dbReference>
<evidence type="ECO:0000256" key="2">
    <source>
        <dbReference type="ARBA" id="ARBA00022448"/>
    </source>
</evidence>
<dbReference type="GO" id="GO:0006869">
    <property type="term" value="P:lipid transport"/>
    <property type="evidence" value="ECO:0007669"/>
    <property type="project" value="UniProtKB-KW"/>
</dbReference>
<evidence type="ECO:0000259" key="8">
    <source>
        <dbReference type="Pfam" id="PF25037"/>
    </source>
</evidence>
<dbReference type="InterPro" id="IPR056747">
    <property type="entry name" value="VPS13-like_M"/>
</dbReference>
<dbReference type="GO" id="GO:0006623">
    <property type="term" value="P:protein targeting to vacuole"/>
    <property type="evidence" value="ECO:0007669"/>
    <property type="project" value="TreeGrafter"/>
</dbReference>
<keyword evidence="2" id="KW-0813">Transport</keyword>
<name>A0A4P9Y029_9FUNG</name>
<evidence type="ECO:0000259" key="7">
    <source>
        <dbReference type="Pfam" id="PF25036"/>
    </source>
</evidence>
<dbReference type="GO" id="GO:0045324">
    <property type="term" value="P:late endosome to vacuole transport"/>
    <property type="evidence" value="ECO:0007669"/>
    <property type="project" value="TreeGrafter"/>
</dbReference>
<dbReference type="InterPro" id="IPR009543">
    <property type="entry name" value="VPS13_VAB"/>
</dbReference>
<dbReference type="Pfam" id="PF25037">
    <property type="entry name" value="VPS13_C"/>
    <property type="match status" value="1"/>
</dbReference>
<feature type="domain" description="Vacuolar protein sorting-associated protein 13 VPS13 adaptor binding" evidence="7">
    <location>
        <begin position="1986"/>
        <end position="2554"/>
    </location>
</feature>
<dbReference type="EMBL" id="KZ992427">
    <property type="protein sequence ID" value="RKP11100.1"/>
    <property type="molecule type" value="Genomic_DNA"/>
</dbReference>
<dbReference type="Pfam" id="PF25033">
    <property type="entry name" value="VPS13_M"/>
    <property type="match status" value="1"/>
</dbReference>
<sequence>MFETLVANVLNKFLGDFVDNLERNQLNIGIWSGDVTLNNLRLKKDALDRFHLPVDVKEGYLGNLVLKIPWHNLKGEPVRVFIKNVYLLAAPRANSGYDEDEEKAREFRLKMDKLETAEMLQPKAASQSQEESMKSASFTNQLITKIVDNLQVSINDIHIRYEDNVSHPGHPFAFGITLHKLSAQSTDGNWNETFIEDPTGTIHKLCTLDCLAMYLNTETESLANLKNPVQHYTSLIASDQNTPKGQQYILKPVSGSGRLTLNRTFSAEKPKNSATLLFDELAFSLDDEQYRDVLLCLNFFHFSIRQQQYRKYRPSEGSTPKTHPREWFRFAGDCILREIHDRRRRWTWDYIAQRRDERTKYIRPFVDSQLDAQWFQQTEDARELAELEQDLSYEDLRFYRSIARAKLRKEKAYQERIQREQVAQQQNRGWFGGWWGAAAGSAEPTASTGNSGESTGGNGTGEAILSEQEMKVLYDTIDFDEGANIFDVPKEFVMIEVNAQLRRGSLTLRYSPRSGDTELASVLFDTFTASFLKRSDNFTASIALQDFQIHDSSTLNTLYPLLAKVQDVAKLAAKQESGDGSQLLPADESVSAEDLSVMSHRTEPFLYLQFEHKPLDERADNAVLLRMRNIEFIYNQAVVDTLATFFRPPAPALESINALIEAAGDTFEGFKEQTLAGLEFALENHQTLDVRIDIDAPIFVLPESCVDTNCNVIVVDLGHMEVKSALVEKNRKEEIKNMHGRRVTDEEFKRLELLMYDRFNVELSSVQVVVGQSVDACLNVVRTPDSDDVRHVVNRINMSFLVESSILPDAFDLPAIKVSGRLPLLQINFSDRKYRTIMNILDLISPSDGTEPETDSSPYLVRRPNGPERHRSLDLRKELLLETSGDELSDQENNAGAEQRNASDSAGKGGGDGDDEEDDDDDDDTFYDAEDRPTTAEKKAKRSASKTQIKLSFSVDRVAAIIRRSDPGKSLKEVTLAEMILQRFELQFSKRPYDMHVQVTLRSLTVNDIITAGQNATPVRLISSGIDEDHDGNPDDGQDLVRAVFTRAQPSSPDFMTKFDGIEQALDVSLSRLNLLVESRSILTLQDFILATFVDQKGSNGKRTPGKGSPLAERRDGVTAQPAPNRPAFTNAPRAPRTKITAVVHTVYLVFADERREIAAASLEDMTAGLLLVDDTIRLGAKLGNFTVTDSVAYVAEGEEPPKLLEIVGQELVDLRYETFDERKPSYPGYDVSIYLHTGAVHFTFMERVLRDLVTFAGKFTQMQSLFEAARQAAADSAAQLQERATNLHLDVLMRSPILLFPCTGPAAAPGDMIRAHLGEISLVNNFKPDTVSDTSAKLDCMIFKIKSMFLESVFALGLPQPQKLQMIEDVHVALELTRATHVYGLDRPDMSVVSSISDVRMKLTQRQYEETMLLIQRVTSIFGGDTNAASPVPAGRQLERTPYDSLFKEERQTVSEHIASTDESVEIRNAVWSRLDGVLSIKSMSLELFVGDGATFRTLEEASLSHCSLNDTQLKFNMRTDNSMEVELQIGSFVVEDSRKRSDSHFKEIVPAIANGEPQFQVHLSRMPSGDMVANATIDSPKVILVLDYIFALRDFIISGVTYMNAQLPGDVSAKKSSERTSSLLPEFAAATAEETRFFFRVNVVDAEVILLAKPESSQSEAIVLSAAQITLSQQNALVLAVSHAGMVLCRMDAREDTLLRLIDEFDVLLSLDNSSAVTGETSTSIVINIQPLVFRASYRDVMLMLGIANKAGELASRSAIPLDTGDTESTFSMSRSPSLDPHERAEQSLAVATAQSSQPPTPVGITSIFTREQLKLEVGGFEFVLVSDVTEMAILDIQAEAFTATLDDWSSELKVSATIPIYANFFNIKNSHWEPVIEPWRLHVEASRPIDSKTMSIAVSASDRLEFNLSHVLVSTAMRLQRDWQTVDEVSFSRGEYVPYLIRNRTGHNIHVWTEMREHTEDTTICQLPDGEEMAWNFDDRRKRRERLEVTRSRLGIQLDGACWESIKDMPVDREGVFTYVLRPRVNDVSHRLVCEVVLRNDVKIVTLRSSLVVQNTSSVPLEAGVIDARGQITGRIHRIAPQEYYAVPIMAAFHDRIRIRPERGFGYGWSTHAFNWREFTQPKPPTTIVCTALQSGAAAFHFCVYGKYDHKDLSAKVYPNMTIRLGAPLELENLLPYDFRCRLVDNNTRQNYRNQLSKGGVSPIHLIQPRHVLLLSIDVPETDYGSSEFAVIDTPDPEDVDLDTSLFLPDPDGLRLQLRINRFEIPDSGGAFRVSIYSPYVMVNKTGMNMMFKTKSWLQPARMAAGQGEAQRNRERNKLFMFAYPKNELGNRALVKVAGANWSQPMSFDAVGSYSELTLNALNDTERVHLGVEIAEGEGRYRLTKLVTFTPRFIVKNNLGVDVHLREPASSKSTRLPNGERAALFFMRRDQELQITLHYSGANNRWSSPFNINELGKVYVRMYRADGGMDLIRAELLLEGATIFISLHQETGKWPYRIRNKSSAAITVYQRPPEDTSASTAAAGSDHGSSTRRYTIQPRSTIEYAWDYPSLPNKLLVLNVNHRERDINLQEIGPSMPFRYPKLGGQGILSIDVVADGPTQVLKLANFNPAHSMYRQVRRGSMADTFEVVGVNTVVEMSVKLRFAGVGVSIINRQAEEIAYVTLRDVEVKFTDSTLQQTIHIICQWLQIDNQQFGAIYPIVLFPTALPHARQELEQHPTFHMALTRAKDTSHGVEYIKYFSLLLQEISFETDEDFLYTLLDFINFDTPTPDAEEVAKALCDGNTDIPEPKLVEDSGQIYFEVLHIQPIKLNLSFARTEKLKIEMDPSAASSSNVITFLVNALTMAIGSTNDAPIRMNALLMENLRLTPALLVDLLSRHYQQAFVYQIHKLVGSADFLGNPVGLFNNITSGVVDIFYEPYQGFIMSDRPQDMGIGLIKGTASFLKKTVFSLSDSFSKVTDSIGKGLTAATLDKDFQDRRRIAKTRTRPRHAVSGLSHGVMSFATGFGSGVAGIVQQPIAGAKTEGFGGFFKGVGKGLVGAVAKPMIGVMDLATNVSEGIRNTTTVFDDNEITSIRLARHVGRDKIIRAYDAREAVGQHLLRNANDGVFAGEDYLAHLELRGDSIVVVLSAERIFCLNAQQMRTDWDVSFSRMQSASLDDRGAISIMLRGGVAGPEFTAISPVSLSSLPWFYQKLDEALTQWNLEHREIE</sequence>
<dbReference type="PANTHER" id="PTHR16166">
    <property type="entry name" value="VACUOLAR PROTEIN SORTING-ASSOCIATED PROTEIN VPS13"/>
    <property type="match status" value="1"/>
</dbReference>
<reference evidence="10" key="1">
    <citation type="journal article" date="2018" name="Nat. Microbiol.">
        <title>Leveraging single-cell genomics to expand the fungal tree of life.</title>
        <authorList>
            <person name="Ahrendt S.R."/>
            <person name="Quandt C.A."/>
            <person name="Ciobanu D."/>
            <person name="Clum A."/>
            <person name="Salamov A."/>
            <person name="Andreopoulos B."/>
            <person name="Cheng J.F."/>
            <person name="Woyke T."/>
            <person name="Pelin A."/>
            <person name="Henrissat B."/>
            <person name="Reynolds N.K."/>
            <person name="Benny G.L."/>
            <person name="Smith M.E."/>
            <person name="James T.Y."/>
            <person name="Grigoriev I.V."/>
        </authorList>
    </citation>
    <scope>NUCLEOTIDE SEQUENCE [LARGE SCALE GENOMIC DNA]</scope>
    <source>
        <strain evidence="10">RSA 1356</strain>
    </source>
</reference>
<organism evidence="9 10">
    <name type="scientific">Thamnocephalis sphaerospora</name>
    <dbReference type="NCBI Taxonomy" id="78915"/>
    <lineage>
        <taxon>Eukaryota</taxon>
        <taxon>Fungi</taxon>
        <taxon>Fungi incertae sedis</taxon>
        <taxon>Zoopagomycota</taxon>
        <taxon>Zoopagomycotina</taxon>
        <taxon>Zoopagomycetes</taxon>
        <taxon>Zoopagales</taxon>
        <taxon>Sigmoideomycetaceae</taxon>
        <taxon>Thamnocephalis</taxon>
    </lineage>
</organism>